<sequence>MPSRRTRRTELAIVELAVDPADVDAGAYPVRIRLTRPLTTYEAEGLAMIEPRLRCEGDAIVVPHATLDDVARAHETWAARLERVQTRAGELEGATQVADHRRIDAQARHGSHLMSQSADDRGLH</sequence>
<proteinExistence type="predicted"/>
<evidence type="ECO:0000313" key="2">
    <source>
        <dbReference type="Proteomes" id="UP000636918"/>
    </source>
</evidence>
<organism evidence="1 2">
    <name type="scientific">Nocardioides baculatus</name>
    <dbReference type="NCBI Taxonomy" id="2801337"/>
    <lineage>
        <taxon>Bacteria</taxon>
        <taxon>Bacillati</taxon>
        <taxon>Actinomycetota</taxon>
        <taxon>Actinomycetes</taxon>
        <taxon>Propionibacteriales</taxon>
        <taxon>Nocardioidaceae</taxon>
        <taxon>Nocardioides</taxon>
    </lineage>
</organism>
<dbReference type="RefSeq" id="WP_201936051.1">
    <property type="nucleotide sequence ID" value="NZ_JAERSG010000003.1"/>
</dbReference>
<dbReference type="Proteomes" id="UP000636918">
    <property type="component" value="Unassembled WGS sequence"/>
</dbReference>
<accession>A0ABS1L8K7</accession>
<name>A0ABS1L8K7_9ACTN</name>
<keyword evidence="2" id="KW-1185">Reference proteome</keyword>
<protein>
    <submittedName>
        <fullName evidence="1">Uncharacterized protein</fullName>
    </submittedName>
</protein>
<dbReference type="EMBL" id="JAERSG010000003">
    <property type="protein sequence ID" value="MBL0748023.1"/>
    <property type="molecule type" value="Genomic_DNA"/>
</dbReference>
<evidence type="ECO:0000313" key="1">
    <source>
        <dbReference type="EMBL" id="MBL0748023.1"/>
    </source>
</evidence>
<gene>
    <name evidence="1" type="ORF">JI751_10410</name>
</gene>
<comment type="caution">
    <text evidence="1">The sequence shown here is derived from an EMBL/GenBank/DDBJ whole genome shotgun (WGS) entry which is preliminary data.</text>
</comment>
<reference evidence="1 2" key="1">
    <citation type="submission" date="2021-01" db="EMBL/GenBank/DDBJ databases">
        <title>Genome seq and assembly of Nocardiodes sp. G10.</title>
        <authorList>
            <person name="Chhetri G."/>
        </authorList>
    </citation>
    <scope>NUCLEOTIDE SEQUENCE [LARGE SCALE GENOMIC DNA]</scope>
    <source>
        <strain evidence="1 2">G10</strain>
    </source>
</reference>